<dbReference type="InterPro" id="IPR021811">
    <property type="entry name" value="DUF3389"/>
</dbReference>
<reference evidence="1 2" key="1">
    <citation type="submission" date="2024-06" db="EMBL/GenBank/DDBJ databases">
        <authorList>
            <person name="Steensen K."/>
            <person name="Seneca J."/>
            <person name="Bartlau N."/>
            <person name="Yu A.X."/>
            <person name="Polz M.F."/>
        </authorList>
    </citation>
    <scope>NUCLEOTIDE SEQUENCE [LARGE SCALE GENOMIC DNA]</scope>
    <source>
        <strain evidence="1 2">1F146</strain>
    </source>
</reference>
<dbReference type="EMBL" id="JBGOOS010000043">
    <property type="protein sequence ID" value="MEZ8211092.1"/>
    <property type="molecule type" value="Genomic_DNA"/>
</dbReference>
<accession>A0ABV4MNC6</accession>
<dbReference type="Proteomes" id="UP001569151">
    <property type="component" value="Unassembled WGS sequence"/>
</dbReference>
<dbReference type="Pfam" id="PF11869">
    <property type="entry name" value="DUF3389"/>
    <property type="match status" value="1"/>
</dbReference>
<dbReference type="RefSeq" id="WP_371718832.1">
    <property type="nucleotide sequence ID" value="NZ_JBGOOF010000014.1"/>
</dbReference>
<proteinExistence type="predicted"/>
<evidence type="ECO:0000313" key="1">
    <source>
        <dbReference type="EMBL" id="MEZ8211092.1"/>
    </source>
</evidence>
<organism evidence="1 2">
    <name type="scientific">Vibrio bivalvicida</name>
    <dbReference type="NCBI Taxonomy" id="1276888"/>
    <lineage>
        <taxon>Bacteria</taxon>
        <taxon>Pseudomonadati</taxon>
        <taxon>Pseudomonadota</taxon>
        <taxon>Gammaproteobacteria</taxon>
        <taxon>Vibrionales</taxon>
        <taxon>Vibrionaceae</taxon>
        <taxon>Vibrio</taxon>
        <taxon>Vibrio oreintalis group</taxon>
    </lineage>
</organism>
<comment type="caution">
    <text evidence="1">The sequence shown here is derived from an EMBL/GenBank/DDBJ whole genome shotgun (WGS) entry which is preliminary data.</text>
</comment>
<evidence type="ECO:0000313" key="2">
    <source>
        <dbReference type="Proteomes" id="UP001569151"/>
    </source>
</evidence>
<keyword evidence="2" id="KW-1185">Reference proteome</keyword>
<gene>
    <name evidence="1" type="ORF">ACED39_20195</name>
</gene>
<protein>
    <submittedName>
        <fullName evidence="1">DUF3389 family protein</fullName>
    </submittedName>
</protein>
<name>A0ABV4MNC6_9VIBR</name>
<sequence>MMIPFKSGKIIVTNHEVVVKLSGEHMVTMQAQTDAVTLIGRGANVIAANGSETKWSIKLDNEQQIQQIAKQIGSEIHGKIIINGNF</sequence>